<accession>A0A0V0YLQ2</accession>
<proteinExistence type="predicted"/>
<dbReference type="Proteomes" id="UP000054815">
    <property type="component" value="Unassembled WGS sequence"/>
</dbReference>
<evidence type="ECO:0000313" key="2">
    <source>
        <dbReference type="Proteomes" id="UP000054815"/>
    </source>
</evidence>
<organism evidence="1 2">
    <name type="scientific">Trichinella pseudospiralis</name>
    <name type="common">Parasitic roundworm</name>
    <dbReference type="NCBI Taxonomy" id="6337"/>
    <lineage>
        <taxon>Eukaryota</taxon>
        <taxon>Metazoa</taxon>
        <taxon>Ecdysozoa</taxon>
        <taxon>Nematoda</taxon>
        <taxon>Enoplea</taxon>
        <taxon>Dorylaimia</taxon>
        <taxon>Trichinellida</taxon>
        <taxon>Trichinellidae</taxon>
        <taxon>Trichinella</taxon>
    </lineage>
</organism>
<name>A0A0V0YLQ2_TRIPS</name>
<dbReference type="AlphaFoldDB" id="A0A0V0YLQ2"/>
<comment type="caution">
    <text evidence="1">The sequence shown here is derived from an EMBL/GenBank/DDBJ whole genome shotgun (WGS) entry which is preliminary data.</text>
</comment>
<gene>
    <name evidence="1" type="ORF">T4E_2932</name>
</gene>
<protein>
    <submittedName>
        <fullName evidence="1">Uncharacterized protein</fullName>
    </submittedName>
</protein>
<dbReference type="EMBL" id="JYDU01000005">
    <property type="protein sequence ID" value="KRY00899.1"/>
    <property type="molecule type" value="Genomic_DNA"/>
</dbReference>
<evidence type="ECO:0000313" key="1">
    <source>
        <dbReference type="EMBL" id="KRY00899.1"/>
    </source>
</evidence>
<sequence length="66" mass="7253">MTLDDRLLAVSQGCCPASADRLHFVEGDLYRYRSLFALPAYSSHTLHSTHPTPTILLLPVAPACKN</sequence>
<reference evidence="1 2" key="1">
    <citation type="submission" date="2015-01" db="EMBL/GenBank/DDBJ databases">
        <title>Evolution of Trichinella species and genotypes.</title>
        <authorList>
            <person name="Korhonen P.K."/>
            <person name="Edoardo P."/>
            <person name="Giuseppe L.R."/>
            <person name="Gasser R.B."/>
        </authorList>
    </citation>
    <scope>NUCLEOTIDE SEQUENCE [LARGE SCALE GENOMIC DNA]</scope>
    <source>
        <strain evidence="1">ISS141</strain>
    </source>
</reference>